<dbReference type="Proteomes" id="UP000275267">
    <property type="component" value="Unassembled WGS sequence"/>
</dbReference>
<name>A0A3L6PIB8_PANMI</name>
<gene>
    <name evidence="3" type="ORF">C2845_PM10G13700</name>
</gene>
<dbReference type="AlphaFoldDB" id="A0A3L6PIB8"/>
<dbReference type="GO" id="GO:0005975">
    <property type="term" value="P:carbohydrate metabolic process"/>
    <property type="evidence" value="ECO:0007669"/>
    <property type="project" value="InterPro"/>
</dbReference>
<comment type="caution">
    <text evidence="3">The sequence shown here is derived from an EMBL/GenBank/DDBJ whole genome shotgun (WGS) entry which is preliminary data.</text>
</comment>
<organism evidence="3 4">
    <name type="scientific">Panicum miliaceum</name>
    <name type="common">Proso millet</name>
    <name type="synonym">Broomcorn millet</name>
    <dbReference type="NCBI Taxonomy" id="4540"/>
    <lineage>
        <taxon>Eukaryota</taxon>
        <taxon>Viridiplantae</taxon>
        <taxon>Streptophyta</taxon>
        <taxon>Embryophyta</taxon>
        <taxon>Tracheophyta</taxon>
        <taxon>Spermatophyta</taxon>
        <taxon>Magnoliopsida</taxon>
        <taxon>Liliopsida</taxon>
        <taxon>Poales</taxon>
        <taxon>Poaceae</taxon>
        <taxon>PACMAD clade</taxon>
        <taxon>Panicoideae</taxon>
        <taxon>Panicodae</taxon>
        <taxon>Paniceae</taxon>
        <taxon>Panicinae</taxon>
        <taxon>Panicum</taxon>
        <taxon>Panicum sect. Panicum</taxon>
    </lineage>
</organism>
<evidence type="ECO:0000313" key="4">
    <source>
        <dbReference type="Proteomes" id="UP000275267"/>
    </source>
</evidence>
<keyword evidence="1" id="KW-0413">Isomerase</keyword>
<accession>A0A3L6PIB8</accession>
<feature type="region of interest" description="Disordered" evidence="2">
    <location>
        <begin position="1"/>
        <end position="46"/>
    </location>
</feature>
<sequence>MARSRSGLGVRKEKGRRRGVNDGAARLLSRRRKETEERERCGAEEEERKVEEGADRWGLDVGGRKGRMCDLTRDPKFRKSYMLYVLDHVDKKLIVIDPSRVPEWCEDIPYKKYGYTIAHFYKKYIAAMNINSSRCDQNIYKWSFTREKGIVEDEKEGTQRVEICADGCTIRQNFIIDVLALELNVYQKLLPADVEAENPDELVLVMTVEPGFGGQKFMPEMMDKRSIGSSLPLSESFDCVSLYSKSFLLFRKYLMRTCELPGWSFQFIFLNSDVVETPENKPTEAAKTIEPESGVKYMVEPEENQGKKLSIFLFLK</sequence>
<evidence type="ECO:0000256" key="1">
    <source>
        <dbReference type="ARBA" id="ARBA00023235"/>
    </source>
</evidence>
<protein>
    <submittedName>
        <fullName evidence="3">Uncharacterized protein</fullName>
    </submittedName>
</protein>
<dbReference type="InterPro" id="IPR000056">
    <property type="entry name" value="Ribul_P_3_epim-like"/>
</dbReference>
<reference evidence="4" key="1">
    <citation type="journal article" date="2019" name="Nat. Commun.">
        <title>The genome of broomcorn millet.</title>
        <authorList>
            <person name="Zou C."/>
            <person name="Miki D."/>
            <person name="Li D."/>
            <person name="Tang Q."/>
            <person name="Xiao L."/>
            <person name="Rajput S."/>
            <person name="Deng P."/>
            <person name="Jia W."/>
            <person name="Huang R."/>
            <person name="Zhang M."/>
            <person name="Sun Y."/>
            <person name="Hu J."/>
            <person name="Fu X."/>
            <person name="Schnable P.S."/>
            <person name="Li F."/>
            <person name="Zhang H."/>
            <person name="Feng B."/>
            <person name="Zhu X."/>
            <person name="Liu R."/>
            <person name="Schnable J.C."/>
            <person name="Zhu J.-K."/>
            <person name="Zhang H."/>
        </authorList>
    </citation>
    <scope>NUCLEOTIDE SEQUENCE [LARGE SCALE GENOMIC DNA]</scope>
</reference>
<dbReference type="GO" id="GO:0016857">
    <property type="term" value="F:racemase and epimerase activity, acting on carbohydrates and derivatives"/>
    <property type="evidence" value="ECO:0007669"/>
    <property type="project" value="InterPro"/>
</dbReference>
<evidence type="ECO:0000313" key="3">
    <source>
        <dbReference type="EMBL" id="RLM56054.1"/>
    </source>
</evidence>
<evidence type="ECO:0000256" key="2">
    <source>
        <dbReference type="SAM" id="MobiDB-lite"/>
    </source>
</evidence>
<dbReference type="InterPro" id="IPR013785">
    <property type="entry name" value="Aldolase_TIM"/>
</dbReference>
<keyword evidence="4" id="KW-1185">Reference proteome</keyword>
<dbReference type="STRING" id="4540.A0A3L6PIB8"/>
<feature type="compositionally biased region" description="Basic and acidic residues" evidence="2">
    <location>
        <begin position="33"/>
        <end position="46"/>
    </location>
</feature>
<dbReference type="EMBL" id="PQIB02000018">
    <property type="protein sequence ID" value="RLM56054.1"/>
    <property type="molecule type" value="Genomic_DNA"/>
</dbReference>
<proteinExistence type="predicted"/>
<dbReference type="Pfam" id="PF00834">
    <property type="entry name" value="Ribul_P_3_epim"/>
    <property type="match status" value="1"/>
</dbReference>
<dbReference type="Gene3D" id="3.20.20.70">
    <property type="entry name" value="Aldolase class I"/>
    <property type="match status" value="1"/>
</dbReference>